<dbReference type="EMBL" id="UZAG01002228">
    <property type="protein sequence ID" value="VDO12997.1"/>
    <property type="molecule type" value="Genomic_DNA"/>
</dbReference>
<evidence type="ECO:0000313" key="4">
    <source>
        <dbReference type="WBParaSite" id="BTMF_0000332501-mRNA-1"/>
    </source>
</evidence>
<evidence type="ECO:0000256" key="1">
    <source>
        <dbReference type="SAM" id="MobiDB-lite"/>
    </source>
</evidence>
<organism evidence="4">
    <name type="scientific">Brugia timori</name>
    <dbReference type="NCBI Taxonomy" id="42155"/>
    <lineage>
        <taxon>Eukaryota</taxon>
        <taxon>Metazoa</taxon>
        <taxon>Ecdysozoa</taxon>
        <taxon>Nematoda</taxon>
        <taxon>Chromadorea</taxon>
        <taxon>Rhabditida</taxon>
        <taxon>Spirurina</taxon>
        <taxon>Spiruromorpha</taxon>
        <taxon>Filarioidea</taxon>
        <taxon>Onchocercidae</taxon>
        <taxon>Brugia</taxon>
    </lineage>
</organism>
<sequence>MKMRMKKEGEEETIYDDDIQSVNSDEFNMLLDRFEPGERREVFDVDFSQEFSIEKKKEMKNRKRPLENETDDEEDDVEKKNMIDADEDEELEEDIEDESSVVDEEEEGSIEDEFVKPTKETYDSDDSDDFVQQFNYVEDAAISADKVSFLFL</sequence>
<feature type="region of interest" description="Disordered" evidence="1">
    <location>
        <begin position="58"/>
        <end position="127"/>
    </location>
</feature>
<dbReference type="STRING" id="42155.A0A0R3QAF6"/>
<dbReference type="WBParaSite" id="BTMF_0000332501-mRNA-1">
    <property type="protein sequence ID" value="BTMF_0000332501-mRNA-1"/>
    <property type="gene ID" value="BTMF_0000332501"/>
</dbReference>
<dbReference type="AlphaFoldDB" id="A0A0R3QAF6"/>
<keyword evidence="3" id="KW-1185">Reference proteome</keyword>
<evidence type="ECO:0000313" key="2">
    <source>
        <dbReference type="EMBL" id="VDO12997.1"/>
    </source>
</evidence>
<feature type="region of interest" description="Disordered" evidence="1">
    <location>
        <begin position="1"/>
        <end position="20"/>
    </location>
</feature>
<proteinExistence type="predicted"/>
<dbReference type="Proteomes" id="UP000280834">
    <property type="component" value="Unassembled WGS sequence"/>
</dbReference>
<name>A0A0R3QAF6_9BILA</name>
<feature type="compositionally biased region" description="Acidic residues" evidence="1">
    <location>
        <begin position="84"/>
        <end position="112"/>
    </location>
</feature>
<feature type="compositionally biased region" description="Acidic residues" evidence="1">
    <location>
        <begin position="10"/>
        <end position="19"/>
    </location>
</feature>
<protein>
    <submittedName>
        <fullName evidence="4">SPT6_acidic domain-containing protein</fullName>
    </submittedName>
</protein>
<reference evidence="2 3" key="2">
    <citation type="submission" date="2018-11" db="EMBL/GenBank/DDBJ databases">
        <authorList>
            <consortium name="Pathogen Informatics"/>
        </authorList>
    </citation>
    <scope>NUCLEOTIDE SEQUENCE [LARGE SCALE GENOMIC DNA]</scope>
</reference>
<gene>
    <name evidence="2" type="ORF">BTMF_LOCUS2639</name>
</gene>
<evidence type="ECO:0000313" key="3">
    <source>
        <dbReference type="Proteomes" id="UP000280834"/>
    </source>
</evidence>
<accession>A0A0R3QAF6</accession>
<feature type="compositionally biased region" description="Basic and acidic residues" evidence="1">
    <location>
        <begin position="113"/>
        <end position="122"/>
    </location>
</feature>
<reference evidence="4" key="1">
    <citation type="submission" date="2017-02" db="UniProtKB">
        <authorList>
            <consortium name="WormBaseParasite"/>
        </authorList>
    </citation>
    <scope>IDENTIFICATION</scope>
</reference>